<feature type="domain" description="Amidohydrolase-related" evidence="2">
    <location>
        <begin position="487"/>
        <end position="555"/>
    </location>
</feature>
<dbReference type="InterPro" id="IPR011059">
    <property type="entry name" value="Metal-dep_hydrolase_composite"/>
</dbReference>
<feature type="region of interest" description="Disordered" evidence="1">
    <location>
        <begin position="268"/>
        <end position="289"/>
    </location>
</feature>
<dbReference type="PANTHER" id="PTHR43668">
    <property type="entry name" value="ALLANTOINASE"/>
    <property type="match status" value="1"/>
</dbReference>
<feature type="compositionally biased region" description="Basic and acidic residues" evidence="1">
    <location>
        <begin position="8"/>
        <end position="30"/>
    </location>
</feature>
<organism evidence="3 4">
    <name type="scientific">Malassezia furfur</name>
    <name type="common">Pityriasis versicolor infection agent</name>
    <name type="synonym">Pityrosporum furfur</name>
    <dbReference type="NCBI Taxonomy" id="55194"/>
    <lineage>
        <taxon>Eukaryota</taxon>
        <taxon>Fungi</taxon>
        <taxon>Dikarya</taxon>
        <taxon>Basidiomycota</taxon>
        <taxon>Ustilaginomycotina</taxon>
        <taxon>Malasseziomycetes</taxon>
        <taxon>Malasseziales</taxon>
        <taxon>Malasseziaceae</taxon>
        <taxon>Malassezia</taxon>
    </lineage>
</organism>
<reference evidence="3 4" key="1">
    <citation type="journal article" date="2020" name="Elife">
        <title>Loss of centromere function drives karyotype evolution in closely related Malassezia species.</title>
        <authorList>
            <person name="Sankaranarayanan S.R."/>
            <person name="Ianiri G."/>
            <person name="Coelho M.A."/>
            <person name="Reza M.H."/>
            <person name="Thimmappa B.C."/>
            <person name="Ganguly P."/>
            <person name="Vadnala R.N."/>
            <person name="Sun S."/>
            <person name="Siddharthan R."/>
            <person name="Tellgren-Roth C."/>
            <person name="Dawson T.L."/>
            <person name="Heitman J."/>
            <person name="Sanyal K."/>
        </authorList>
    </citation>
    <scope>NUCLEOTIDE SEQUENCE [LARGE SCALE GENOMIC DNA]</scope>
    <source>
        <strain evidence="3">CBS14141</strain>
    </source>
</reference>
<feature type="region of interest" description="Disordered" evidence="1">
    <location>
        <begin position="1"/>
        <end position="49"/>
    </location>
</feature>
<evidence type="ECO:0000259" key="2">
    <source>
        <dbReference type="Pfam" id="PF01979"/>
    </source>
</evidence>
<sequence length="1042" mass="114848">MSGVPTERLIDIDPEHGPAPSKDEEKHALASEEVAQPPKRTEQKGDTPTSSMRVFGLPVWVWFIFLTVFVSSKISNVELAVKRVVTNTSDMRSGKQIRESDREQCRLIRGRAGPPPKFHKRTKNDRFYSGTKPTLIRNATLWDGEAISHEMDILLDNGLITFVEKTDSRASARTLGAHIVEAHGRWVTPGIVDLHTHLGVMGMPTQPTTMDGNLFRGPTRPMVRSIDSFNEHDQDLHAAVGGGITSALVLPGSLDNIGGQAYPIKLGKLHGRPPSSRVLDPPRSMVMPGEREQGRDALYEASSGMHRKDHSTSFRQIKMACGENARKYGLVRMDEAWNFRREFERAQKLLRRQDDFCDALSNGETPEEPSFPSELELDSLVDVLRGRTKVHTHCYTMNDLDAMVRHSTEFGFPIAAFHHAHETYLVPELLHKAYEHPPAVAMFSQNANYKYESYFGTPFAATLLRAANITPIFKSDHPVLDTRRLVHQAAEAHHYGLAEVDALKAVTSAPAHVLGLAHRIGHVKKGWDADLVLWDRHPLQLGATPKQVFIDGEAQLRNPTSSGKEVAHNEQQSTPRQPDYSVELARVEAMEPAIVDDRAFAFPTPDETVDHAVLYNLYQFFHRRTDEQGTRIVAETFKDGKGVLVYANGSLVCVGRSDCLALAPKHARRVDLHNGTVIPGLIAYGATLGLADLPAESTANAGYDASDVNEHGELASRVTPRAVDELLWGGHDLLRAHAAGVTTAVNAPDVDGLVGGISAHFDTNVRNILDAYSVRASEVAMHIHLTHTGPSWASQIGVLRHALLHPPTEEWKRVAAGKLPLVAKANAQSTIAQLVLLRKDFPRVHLVLDSTAPLHLLAEHLAAHHIGVLLPPKVWAYQWDGLDRLRGPPFTHDTEIGVLLKHGVRVGVRIEEAWEATKLLWETAWAAQEAHVTDPAQVLELLTTKYVCVCADPVSRHCFAFLRPRAPTLSPSTYVPPRCHVLTAEQSVCLRSQGARHRHAACPRALFVVASRTLGGCASSCIFQNSAKLNSTCGSTPPLWAL</sequence>
<feature type="region of interest" description="Disordered" evidence="1">
    <location>
        <begin position="559"/>
        <end position="578"/>
    </location>
</feature>
<evidence type="ECO:0000313" key="4">
    <source>
        <dbReference type="Proteomes" id="UP000818624"/>
    </source>
</evidence>
<accession>A0ABY8EX42</accession>
<dbReference type="InterPro" id="IPR006680">
    <property type="entry name" value="Amidohydro-rel"/>
</dbReference>
<dbReference type="SUPFAM" id="SSF51338">
    <property type="entry name" value="Composite domain of metallo-dependent hydrolases"/>
    <property type="match status" value="1"/>
</dbReference>
<gene>
    <name evidence="3" type="ORF">GLX27_003957</name>
</gene>
<dbReference type="PANTHER" id="PTHR43668:SF5">
    <property type="entry name" value="AMIDOHYDROLASE 3 DOMAIN-CONTAINING PROTEIN"/>
    <property type="match status" value="1"/>
</dbReference>
<evidence type="ECO:0000256" key="1">
    <source>
        <dbReference type="SAM" id="MobiDB-lite"/>
    </source>
</evidence>
<dbReference type="Proteomes" id="UP000818624">
    <property type="component" value="Chromosome 4"/>
</dbReference>
<dbReference type="Gene3D" id="3.20.20.140">
    <property type="entry name" value="Metal-dependent hydrolases"/>
    <property type="match status" value="2"/>
</dbReference>
<dbReference type="InterPro" id="IPR050138">
    <property type="entry name" value="DHOase/Allantoinase_Hydrolase"/>
</dbReference>
<dbReference type="Pfam" id="PF01979">
    <property type="entry name" value="Amidohydro_1"/>
    <property type="match status" value="1"/>
</dbReference>
<feature type="compositionally biased region" description="Polar residues" evidence="1">
    <location>
        <begin position="559"/>
        <end position="576"/>
    </location>
</feature>
<dbReference type="InterPro" id="IPR032466">
    <property type="entry name" value="Metal_Hydrolase"/>
</dbReference>
<keyword evidence="4" id="KW-1185">Reference proteome</keyword>
<name>A0ABY8EX42_MALFU</name>
<proteinExistence type="predicted"/>
<dbReference type="SUPFAM" id="SSF51556">
    <property type="entry name" value="Metallo-dependent hydrolases"/>
    <property type="match status" value="1"/>
</dbReference>
<dbReference type="EMBL" id="CP046237">
    <property type="protein sequence ID" value="WFD49277.1"/>
    <property type="molecule type" value="Genomic_DNA"/>
</dbReference>
<evidence type="ECO:0000313" key="3">
    <source>
        <dbReference type="EMBL" id="WFD49277.1"/>
    </source>
</evidence>
<protein>
    <recommendedName>
        <fullName evidence="2">Amidohydrolase-related domain-containing protein</fullName>
    </recommendedName>
</protein>